<evidence type="ECO:0000313" key="2">
    <source>
        <dbReference type="Proteomes" id="UP000234474"/>
    </source>
</evidence>
<organism evidence="1 2">
    <name type="scientific">Aspergillus novofumigatus (strain IBT 16806)</name>
    <dbReference type="NCBI Taxonomy" id="1392255"/>
    <lineage>
        <taxon>Eukaryota</taxon>
        <taxon>Fungi</taxon>
        <taxon>Dikarya</taxon>
        <taxon>Ascomycota</taxon>
        <taxon>Pezizomycotina</taxon>
        <taxon>Eurotiomycetes</taxon>
        <taxon>Eurotiomycetidae</taxon>
        <taxon>Eurotiales</taxon>
        <taxon>Aspergillaceae</taxon>
        <taxon>Aspergillus</taxon>
        <taxon>Aspergillus subgen. Fumigati</taxon>
    </lineage>
</organism>
<dbReference type="VEuPathDB" id="FungiDB:P174DRAFT_379334"/>
<feature type="non-terminal residue" evidence="1">
    <location>
        <position position="1"/>
    </location>
</feature>
<keyword evidence="2" id="KW-1185">Reference proteome</keyword>
<dbReference type="Proteomes" id="UP000234474">
    <property type="component" value="Unassembled WGS sequence"/>
</dbReference>
<evidence type="ECO:0000313" key="1">
    <source>
        <dbReference type="EMBL" id="PKX89079.1"/>
    </source>
</evidence>
<dbReference type="RefSeq" id="XP_024677674.1">
    <property type="nucleotide sequence ID" value="XM_024822901.1"/>
</dbReference>
<reference evidence="2" key="1">
    <citation type="journal article" date="2018" name="Proc. Natl. Acad. Sci. U.S.A.">
        <title>Linking secondary metabolites to gene clusters through genome sequencing of six diverse Aspergillus species.</title>
        <authorList>
            <person name="Kaerboelling I."/>
            <person name="Vesth T.C."/>
            <person name="Frisvad J.C."/>
            <person name="Nybo J.L."/>
            <person name="Theobald S."/>
            <person name="Kuo A."/>
            <person name="Bowyer P."/>
            <person name="Matsuda Y."/>
            <person name="Mondo S."/>
            <person name="Lyhne E.K."/>
            <person name="Kogle M.E."/>
            <person name="Clum A."/>
            <person name="Lipzen A."/>
            <person name="Salamov A."/>
            <person name="Ngan C.Y."/>
            <person name="Daum C."/>
            <person name="Chiniquy J."/>
            <person name="Barry K."/>
            <person name="LaButti K."/>
            <person name="Haridas S."/>
            <person name="Simmons B.A."/>
            <person name="Magnuson J.K."/>
            <person name="Mortensen U.H."/>
            <person name="Larsen T.O."/>
            <person name="Grigoriev I.V."/>
            <person name="Baker S.E."/>
            <person name="Andersen M.R."/>
        </authorList>
    </citation>
    <scope>NUCLEOTIDE SEQUENCE [LARGE SCALE GENOMIC DNA]</scope>
    <source>
        <strain evidence="2">IBT 16806</strain>
    </source>
</reference>
<sequence length="111" mass="12454">SVIPLWLETVRGCAIDAWVEVCPIAESLPKLKCSIIARFFPTDACEAPINAAITEYLDRTFTIMIPLYILGEVKVEGLILDVDHYYHIPTECDIEVLDTAKLIVLVISDFE</sequence>
<accession>A0A2I1BUN0</accession>
<dbReference type="OrthoDB" id="4393446at2759"/>
<dbReference type="EMBL" id="MSZS01000011">
    <property type="protein sequence ID" value="PKX89079.1"/>
    <property type="molecule type" value="Genomic_DNA"/>
</dbReference>
<gene>
    <name evidence="1" type="ORF">P174DRAFT_379334</name>
</gene>
<name>A0A2I1BUN0_ASPN1</name>
<dbReference type="AlphaFoldDB" id="A0A2I1BUN0"/>
<dbReference type="OMA" id="ACEAPIN"/>
<proteinExistence type="predicted"/>
<protein>
    <submittedName>
        <fullName evidence="1">Uncharacterized protein</fullName>
    </submittedName>
</protein>
<comment type="caution">
    <text evidence="1">The sequence shown here is derived from an EMBL/GenBank/DDBJ whole genome shotgun (WGS) entry which is preliminary data.</text>
</comment>
<dbReference type="GeneID" id="36530227"/>